<evidence type="ECO:0000256" key="2">
    <source>
        <dbReference type="SAM" id="SignalP"/>
    </source>
</evidence>
<accession>A0ABW0NS94</accession>
<feature type="domain" description="DUF4232" evidence="3">
    <location>
        <begin position="65"/>
        <end position="195"/>
    </location>
</feature>
<dbReference type="Proteomes" id="UP001596039">
    <property type="component" value="Unassembled WGS sequence"/>
</dbReference>
<dbReference type="Pfam" id="PF14016">
    <property type="entry name" value="DUF4232"/>
    <property type="match status" value="1"/>
</dbReference>
<dbReference type="PROSITE" id="PS51257">
    <property type="entry name" value="PROKAR_LIPOPROTEIN"/>
    <property type="match status" value="1"/>
</dbReference>
<evidence type="ECO:0000313" key="4">
    <source>
        <dbReference type="EMBL" id="MFC5502863.1"/>
    </source>
</evidence>
<dbReference type="RefSeq" id="WP_386740563.1">
    <property type="nucleotide sequence ID" value="NZ_JBHSMG010000002.1"/>
</dbReference>
<dbReference type="InterPro" id="IPR025326">
    <property type="entry name" value="DUF4232"/>
</dbReference>
<evidence type="ECO:0000256" key="1">
    <source>
        <dbReference type="SAM" id="MobiDB-lite"/>
    </source>
</evidence>
<organism evidence="4 5">
    <name type="scientific">Lysinimonas soli</name>
    <dbReference type="NCBI Taxonomy" id="1074233"/>
    <lineage>
        <taxon>Bacteria</taxon>
        <taxon>Bacillati</taxon>
        <taxon>Actinomycetota</taxon>
        <taxon>Actinomycetes</taxon>
        <taxon>Micrococcales</taxon>
        <taxon>Microbacteriaceae</taxon>
        <taxon>Lysinimonas</taxon>
    </lineage>
</organism>
<dbReference type="EMBL" id="JBHSMG010000002">
    <property type="protein sequence ID" value="MFC5502863.1"/>
    <property type="molecule type" value="Genomic_DNA"/>
</dbReference>
<comment type="caution">
    <text evidence="4">The sequence shown here is derived from an EMBL/GenBank/DDBJ whole genome shotgun (WGS) entry which is preliminary data.</text>
</comment>
<feature type="signal peptide" evidence="2">
    <location>
        <begin position="1"/>
        <end position="21"/>
    </location>
</feature>
<evidence type="ECO:0000259" key="3">
    <source>
        <dbReference type="Pfam" id="PF14016"/>
    </source>
</evidence>
<gene>
    <name evidence="4" type="ORF">ACFPJ4_11485</name>
</gene>
<sequence length="203" mass="20382">MRRARIGLPLLLLLAAAGLLAGCALLPASHDGATPSTSPPVPITPHTGYPAPTPPHPGSGIVPPCTLDQLSISYSPTDNTAGHAHGVLTFANTGSSECELTGYATVVFGGPDGHQAMGLPSTHDASHPTTAAVASVGGFSTADLTITRASNVQSCTVVTVTVLLVTPPGLDHERVVPIPATEACDDTDIGLLSVSANYIPPGS</sequence>
<feature type="chain" id="PRO_5046203954" evidence="2">
    <location>
        <begin position="22"/>
        <end position="203"/>
    </location>
</feature>
<feature type="region of interest" description="Disordered" evidence="1">
    <location>
        <begin position="32"/>
        <end position="61"/>
    </location>
</feature>
<evidence type="ECO:0000313" key="5">
    <source>
        <dbReference type="Proteomes" id="UP001596039"/>
    </source>
</evidence>
<name>A0ABW0NS94_9MICO</name>
<keyword evidence="2" id="KW-0732">Signal</keyword>
<keyword evidence="5" id="KW-1185">Reference proteome</keyword>
<proteinExistence type="predicted"/>
<protein>
    <submittedName>
        <fullName evidence="4">DUF4232 domain-containing protein</fullName>
    </submittedName>
</protein>
<reference evidence="5" key="1">
    <citation type="journal article" date="2019" name="Int. J. Syst. Evol. Microbiol.">
        <title>The Global Catalogue of Microorganisms (GCM) 10K type strain sequencing project: providing services to taxonomists for standard genome sequencing and annotation.</title>
        <authorList>
            <consortium name="The Broad Institute Genomics Platform"/>
            <consortium name="The Broad Institute Genome Sequencing Center for Infectious Disease"/>
            <person name="Wu L."/>
            <person name="Ma J."/>
        </authorList>
    </citation>
    <scope>NUCLEOTIDE SEQUENCE [LARGE SCALE GENOMIC DNA]</scope>
    <source>
        <strain evidence="5">CGMCC 4.6997</strain>
    </source>
</reference>